<comment type="caution">
    <text evidence="4">The sequence shown here is derived from an EMBL/GenBank/DDBJ whole genome shotgun (WGS) entry which is preliminary data.</text>
</comment>
<dbReference type="InterPro" id="IPR025836">
    <property type="entry name" value="Zn_knuckle_CX2CX4HX4C"/>
</dbReference>
<keyword evidence="1" id="KW-0863">Zinc-finger</keyword>
<feature type="region of interest" description="Disordered" evidence="2">
    <location>
        <begin position="161"/>
        <end position="223"/>
    </location>
</feature>
<dbReference type="PROSITE" id="PS50158">
    <property type="entry name" value="ZF_CCHC"/>
    <property type="match status" value="1"/>
</dbReference>
<keyword evidence="1" id="KW-0862">Zinc</keyword>
<sequence>MARILAGSPWHFDRAIIVLVKPSGLGDIQSLSFNLVDFWVQIHNLPLLCSSRDIRVFLGKMIGDVKDIDLDTGKRDDGRFIRVRVGIRVDEPLKRCLRVDIKGSVTITTMLLRYERLQDYCFKCGRLGHSLIECSAVGGIRDFKSENSLRLCAWLRTNSPPKKSFSGNSKQEHRNWGRFKGASGSNSVNRMGSRSTGDWRENKVTTQNSRSDGRKLEDQQPRKSIGNVKSFKVICMETEETRAAGNGNVSCGNPKDDAINLNTNKKMDRVSGGNQHGPVPTGLNLLMDNSEIKEDVTNKIGRPAPNPVCSVGSQCPRASTNRKWCLKRMGRLG</sequence>
<dbReference type="InterPro" id="IPR001878">
    <property type="entry name" value="Znf_CCHC"/>
</dbReference>
<feature type="domain" description="CCHC-type" evidence="3">
    <location>
        <begin position="121"/>
        <end position="134"/>
    </location>
</feature>
<dbReference type="EMBL" id="JANJYJ010000007">
    <property type="protein sequence ID" value="KAK3198469.1"/>
    <property type="molecule type" value="Genomic_DNA"/>
</dbReference>
<organism evidence="4 5">
    <name type="scientific">Dipteronia sinensis</name>
    <dbReference type="NCBI Taxonomy" id="43782"/>
    <lineage>
        <taxon>Eukaryota</taxon>
        <taxon>Viridiplantae</taxon>
        <taxon>Streptophyta</taxon>
        <taxon>Embryophyta</taxon>
        <taxon>Tracheophyta</taxon>
        <taxon>Spermatophyta</taxon>
        <taxon>Magnoliopsida</taxon>
        <taxon>eudicotyledons</taxon>
        <taxon>Gunneridae</taxon>
        <taxon>Pentapetalae</taxon>
        <taxon>rosids</taxon>
        <taxon>malvids</taxon>
        <taxon>Sapindales</taxon>
        <taxon>Sapindaceae</taxon>
        <taxon>Hippocastanoideae</taxon>
        <taxon>Acereae</taxon>
        <taxon>Dipteronia</taxon>
    </lineage>
</organism>
<name>A0AAE0A0K0_9ROSI</name>
<proteinExistence type="predicted"/>
<evidence type="ECO:0000256" key="2">
    <source>
        <dbReference type="SAM" id="MobiDB-lite"/>
    </source>
</evidence>
<accession>A0AAE0A0K0</accession>
<dbReference type="InterPro" id="IPR040256">
    <property type="entry name" value="At4g02000-like"/>
</dbReference>
<reference evidence="4" key="1">
    <citation type="journal article" date="2023" name="Plant J.">
        <title>Genome sequences and population genomics provide insights into the demographic history, inbreeding, and mutation load of two 'living fossil' tree species of Dipteronia.</title>
        <authorList>
            <person name="Feng Y."/>
            <person name="Comes H.P."/>
            <person name="Chen J."/>
            <person name="Zhu S."/>
            <person name="Lu R."/>
            <person name="Zhang X."/>
            <person name="Li P."/>
            <person name="Qiu J."/>
            <person name="Olsen K.M."/>
            <person name="Qiu Y."/>
        </authorList>
    </citation>
    <scope>NUCLEOTIDE SEQUENCE</scope>
    <source>
        <strain evidence="4">NBL</strain>
    </source>
</reference>
<evidence type="ECO:0000313" key="4">
    <source>
        <dbReference type="EMBL" id="KAK3198469.1"/>
    </source>
</evidence>
<gene>
    <name evidence="4" type="ORF">Dsin_021884</name>
</gene>
<dbReference type="Proteomes" id="UP001281410">
    <property type="component" value="Unassembled WGS sequence"/>
</dbReference>
<dbReference type="AlphaFoldDB" id="A0AAE0A0K0"/>
<feature type="compositionally biased region" description="Polar residues" evidence="2">
    <location>
        <begin position="183"/>
        <end position="196"/>
    </location>
</feature>
<feature type="compositionally biased region" description="Basic and acidic residues" evidence="2">
    <location>
        <begin position="211"/>
        <end position="221"/>
    </location>
</feature>
<dbReference type="PANTHER" id="PTHR31286">
    <property type="entry name" value="GLYCINE-RICH CELL WALL STRUCTURAL PROTEIN 1.8-LIKE"/>
    <property type="match status" value="1"/>
</dbReference>
<dbReference type="GO" id="GO:0003676">
    <property type="term" value="F:nucleic acid binding"/>
    <property type="evidence" value="ECO:0007669"/>
    <property type="project" value="InterPro"/>
</dbReference>
<keyword evidence="1" id="KW-0479">Metal-binding</keyword>
<keyword evidence="5" id="KW-1185">Reference proteome</keyword>
<dbReference type="GO" id="GO:0008270">
    <property type="term" value="F:zinc ion binding"/>
    <property type="evidence" value="ECO:0007669"/>
    <property type="project" value="UniProtKB-KW"/>
</dbReference>
<evidence type="ECO:0000313" key="5">
    <source>
        <dbReference type="Proteomes" id="UP001281410"/>
    </source>
</evidence>
<protein>
    <recommendedName>
        <fullName evidence="3">CCHC-type domain-containing protein</fullName>
    </recommendedName>
</protein>
<evidence type="ECO:0000259" key="3">
    <source>
        <dbReference type="PROSITE" id="PS50158"/>
    </source>
</evidence>
<dbReference type="PANTHER" id="PTHR31286:SF167">
    <property type="entry name" value="OS09G0268800 PROTEIN"/>
    <property type="match status" value="1"/>
</dbReference>
<evidence type="ECO:0000256" key="1">
    <source>
        <dbReference type="PROSITE-ProRule" id="PRU00047"/>
    </source>
</evidence>
<dbReference type="Pfam" id="PF14392">
    <property type="entry name" value="zf-CCHC_4"/>
    <property type="match status" value="1"/>
</dbReference>